<reference evidence="3 6" key="3">
    <citation type="submission" date="2020-05" db="EMBL/GenBank/DDBJ databases">
        <title>Vigna angularis (adzuki bean) Var. LongXiaoDou No. 4 denovo assembly.</title>
        <authorList>
            <person name="Xiang H."/>
        </authorList>
    </citation>
    <scope>NUCLEOTIDE SEQUENCE [LARGE SCALE GENOMIC DNA]</scope>
    <source>
        <tissue evidence="3">Leaf</tissue>
    </source>
</reference>
<dbReference type="Proteomes" id="UP000743370">
    <property type="component" value="Unassembled WGS sequence"/>
</dbReference>
<dbReference type="KEGG" id="var:108319479"/>
<keyword evidence="2" id="KW-0812">Transmembrane</keyword>
<dbReference type="AlphaFoldDB" id="A0A0L9T7D3"/>
<keyword evidence="2" id="KW-1133">Transmembrane helix</keyword>
<dbReference type="PANTHER" id="PTHR33825:SF4">
    <property type="entry name" value="OS05G0137600 PROTEIN"/>
    <property type="match status" value="1"/>
</dbReference>
<gene>
    <name evidence="3" type="ORF">HKW66_Vig0087960</name>
    <name evidence="4" type="ORF">LR48_Vigan213s003700</name>
</gene>
<name>A0A0L9T7D3_PHAAN</name>
<reference evidence="5" key="1">
    <citation type="journal article" date="2015" name="Proc. Natl. Acad. Sci. U.S.A.">
        <title>Genome sequencing of adzuki bean (Vigna angularis) provides insight into high starch and low fat accumulation and domestication.</title>
        <authorList>
            <person name="Yang K."/>
            <person name="Tian Z."/>
            <person name="Chen C."/>
            <person name="Luo L."/>
            <person name="Zhao B."/>
            <person name="Wang Z."/>
            <person name="Yu L."/>
            <person name="Li Y."/>
            <person name="Sun Y."/>
            <person name="Li W."/>
            <person name="Chen Y."/>
            <person name="Li Y."/>
            <person name="Zhang Y."/>
            <person name="Ai D."/>
            <person name="Zhao J."/>
            <person name="Shang C."/>
            <person name="Ma Y."/>
            <person name="Wu B."/>
            <person name="Wang M."/>
            <person name="Gao L."/>
            <person name="Sun D."/>
            <person name="Zhang P."/>
            <person name="Guo F."/>
            <person name="Wang W."/>
            <person name="Li Y."/>
            <person name="Wang J."/>
            <person name="Varshney R.K."/>
            <person name="Wang J."/>
            <person name="Ling H.Q."/>
            <person name="Wan P."/>
        </authorList>
    </citation>
    <scope>NUCLEOTIDE SEQUENCE</scope>
    <source>
        <strain evidence="5">cv. Jingnong 6</strain>
    </source>
</reference>
<evidence type="ECO:0000313" key="6">
    <source>
        <dbReference type="Proteomes" id="UP000743370"/>
    </source>
</evidence>
<feature type="region of interest" description="Disordered" evidence="1">
    <location>
        <begin position="170"/>
        <end position="191"/>
    </location>
</feature>
<organism evidence="4 5">
    <name type="scientific">Phaseolus angularis</name>
    <name type="common">Azuki bean</name>
    <name type="synonym">Vigna angularis</name>
    <dbReference type="NCBI Taxonomy" id="3914"/>
    <lineage>
        <taxon>Eukaryota</taxon>
        <taxon>Viridiplantae</taxon>
        <taxon>Streptophyta</taxon>
        <taxon>Embryophyta</taxon>
        <taxon>Tracheophyta</taxon>
        <taxon>Spermatophyta</taxon>
        <taxon>Magnoliopsida</taxon>
        <taxon>eudicotyledons</taxon>
        <taxon>Gunneridae</taxon>
        <taxon>Pentapetalae</taxon>
        <taxon>rosids</taxon>
        <taxon>fabids</taxon>
        <taxon>Fabales</taxon>
        <taxon>Fabaceae</taxon>
        <taxon>Papilionoideae</taxon>
        <taxon>50 kb inversion clade</taxon>
        <taxon>NPAAA clade</taxon>
        <taxon>indigoferoid/millettioid clade</taxon>
        <taxon>Phaseoleae</taxon>
        <taxon>Vigna</taxon>
    </lineage>
</organism>
<feature type="transmembrane region" description="Helical" evidence="2">
    <location>
        <begin position="89"/>
        <end position="117"/>
    </location>
</feature>
<evidence type="ECO:0000313" key="4">
    <source>
        <dbReference type="EMBL" id="KOM26014.1"/>
    </source>
</evidence>
<dbReference type="EMBL" id="KQ258297">
    <property type="protein sequence ID" value="KOM26014.1"/>
    <property type="molecule type" value="Genomic_DNA"/>
</dbReference>
<evidence type="ECO:0000256" key="1">
    <source>
        <dbReference type="SAM" id="MobiDB-lite"/>
    </source>
</evidence>
<evidence type="ECO:0000256" key="2">
    <source>
        <dbReference type="SAM" id="Phobius"/>
    </source>
</evidence>
<dbReference type="EMBL" id="JABFOF010000004">
    <property type="protein sequence ID" value="KAG2398723.1"/>
    <property type="molecule type" value="Genomic_DNA"/>
</dbReference>
<dbReference type="OrthoDB" id="682251at2759"/>
<reference evidence="4" key="2">
    <citation type="submission" date="2015-02" db="EMBL/GenBank/DDBJ databases">
        <authorList>
            <person name="Chooi Y.-H."/>
        </authorList>
    </citation>
    <scope>NUCLEOTIDE SEQUENCE</scope>
    <source>
        <tissue evidence="4">Seedling</tissue>
    </source>
</reference>
<accession>A0A0L9T7D3</accession>
<dbReference type="Proteomes" id="UP000053144">
    <property type="component" value="Unassembled WGS sequence"/>
</dbReference>
<keyword evidence="2" id="KW-0472">Membrane</keyword>
<protein>
    <submittedName>
        <fullName evidence="4">Uncharacterized protein</fullName>
    </submittedName>
</protein>
<dbReference type="PANTHER" id="PTHR33825">
    <property type="entry name" value="CHITINASE-LIKE PROTEIN"/>
    <property type="match status" value="1"/>
</dbReference>
<dbReference type="Gramene" id="KOM26014">
    <property type="protein sequence ID" value="KOM26014"/>
    <property type="gene ID" value="LR48_Vigan213s003700"/>
</dbReference>
<proteinExistence type="predicted"/>
<evidence type="ECO:0000313" key="5">
    <source>
        <dbReference type="Proteomes" id="UP000053144"/>
    </source>
</evidence>
<sequence>MFSQTHLLCSRPFSLNGVSMAATLRTPFSVRVSSSAASTWVAGDAIPEPVISEQHKPDFTLPSQTLVEAAPVIEVAKNLGFRPNPELGFLSYLFVLSMAFGAFFSVAVVSIPTLIAFGRLGASVNKLAKVVSEEVPGTLSSLKLSSLELNELTQQLGLLRQLRHKTAGVPMGTKDMNTVRSKSSSKKHPTS</sequence>
<evidence type="ECO:0000313" key="3">
    <source>
        <dbReference type="EMBL" id="KAG2398723.1"/>
    </source>
</evidence>
<dbReference type="OMA" id="GTKGMNT"/>